<organism evidence="1 2">
    <name type="scientific">Hyaloscypha hepaticicola</name>
    <dbReference type="NCBI Taxonomy" id="2082293"/>
    <lineage>
        <taxon>Eukaryota</taxon>
        <taxon>Fungi</taxon>
        <taxon>Dikarya</taxon>
        <taxon>Ascomycota</taxon>
        <taxon>Pezizomycotina</taxon>
        <taxon>Leotiomycetes</taxon>
        <taxon>Helotiales</taxon>
        <taxon>Hyaloscyphaceae</taxon>
        <taxon>Hyaloscypha</taxon>
    </lineage>
</organism>
<name>A0A2J6PTT4_9HELO</name>
<sequence length="125" mass="14243">MYAADHRMRSMFIRDADCKSCGTWNCGKFSVACTRCTPDTAGITGRPALFHEQHSESELQILFFKARHEVEISMKSEVQASPWMQSKIPPMRTPKDTQQFSTPRCAMEVSYCHQKPFLSGSMSTR</sequence>
<dbReference type="EMBL" id="KZ613499">
    <property type="protein sequence ID" value="PMD17431.1"/>
    <property type="molecule type" value="Genomic_DNA"/>
</dbReference>
<protein>
    <submittedName>
        <fullName evidence="1">Uncharacterized protein</fullName>
    </submittedName>
</protein>
<evidence type="ECO:0000313" key="2">
    <source>
        <dbReference type="Proteomes" id="UP000235672"/>
    </source>
</evidence>
<accession>A0A2J6PTT4</accession>
<proteinExistence type="predicted"/>
<dbReference type="AlphaFoldDB" id="A0A2J6PTT4"/>
<gene>
    <name evidence="1" type="ORF">NA56DRAFT_266840</name>
</gene>
<reference evidence="1 2" key="1">
    <citation type="submission" date="2016-05" db="EMBL/GenBank/DDBJ databases">
        <title>A degradative enzymes factory behind the ericoid mycorrhizal symbiosis.</title>
        <authorList>
            <consortium name="DOE Joint Genome Institute"/>
            <person name="Martino E."/>
            <person name="Morin E."/>
            <person name="Grelet G."/>
            <person name="Kuo A."/>
            <person name="Kohler A."/>
            <person name="Daghino S."/>
            <person name="Barry K."/>
            <person name="Choi C."/>
            <person name="Cichocki N."/>
            <person name="Clum A."/>
            <person name="Copeland A."/>
            <person name="Hainaut M."/>
            <person name="Haridas S."/>
            <person name="Labutti K."/>
            <person name="Lindquist E."/>
            <person name="Lipzen A."/>
            <person name="Khouja H.-R."/>
            <person name="Murat C."/>
            <person name="Ohm R."/>
            <person name="Olson A."/>
            <person name="Spatafora J."/>
            <person name="Veneault-Fourrey C."/>
            <person name="Henrissat B."/>
            <person name="Grigoriev I."/>
            <person name="Martin F."/>
            <person name="Perotto S."/>
        </authorList>
    </citation>
    <scope>NUCLEOTIDE SEQUENCE [LARGE SCALE GENOMIC DNA]</scope>
    <source>
        <strain evidence="1 2">UAMH 7357</strain>
    </source>
</reference>
<keyword evidence="2" id="KW-1185">Reference proteome</keyword>
<evidence type="ECO:0000313" key="1">
    <source>
        <dbReference type="EMBL" id="PMD17431.1"/>
    </source>
</evidence>
<dbReference type="Proteomes" id="UP000235672">
    <property type="component" value="Unassembled WGS sequence"/>
</dbReference>